<name>A0AC35F0G9_9BILA</name>
<accession>A0AC35F0G9</accession>
<dbReference type="WBParaSite" id="PS1159_v2.g12550.t1">
    <property type="protein sequence ID" value="PS1159_v2.g12550.t1"/>
    <property type="gene ID" value="PS1159_v2.g12550"/>
</dbReference>
<sequence length="154" mass="17383">IADGNEEGKFAIDQDSGKITTVAEFDREETDMYTLQIEARSRFPDQALYWTILQVAVTDVNDNAPEFLDSQPIILHMSVDDLNEFGPNMRIDNNYEEDEETESTFFTRATLPSSFSTVPPHINNGVSSYPIPTTNWLPPSISQTKSTYQSIKPL</sequence>
<dbReference type="Proteomes" id="UP000887580">
    <property type="component" value="Unplaced"/>
</dbReference>
<evidence type="ECO:0000313" key="1">
    <source>
        <dbReference type="Proteomes" id="UP000887580"/>
    </source>
</evidence>
<protein>
    <submittedName>
        <fullName evidence="2">Cadherin domain-containing protein</fullName>
    </submittedName>
</protein>
<reference evidence="2" key="1">
    <citation type="submission" date="2022-11" db="UniProtKB">
        <authorList>
            <consortium name="WormBaseParasite"/>
        </authorList>
    </citation>
    <scope>IDENTIFICATION</scope>
</reference>
<proteinExistence type="predicted"/>
<organism evidence="1 2">
    <name type="scientific">Panagrolaimus sp. PS1159</name>
    <dbReference type="NCBI Taxonomy" id="55785"/>
    <lineage>
        <taxon>Eukaryota</taxon>
        <taxon>Metazoa</taxon>
        <taxon>Ecdysozoa</taxon>
        <taxon>Nematoda</taxon>
        <taxon>Chromadorea</taxon>
        <taxon>Rhabditida</taxon>
        <taxon>Tylenchina</taxon>
        <taxon>Panagrolaimomorpha</taxon>
        <taxon>Panagrolaimoidea</taxon>
        <taxon>Panagrolaimidae</taxon>
        <taxon>Panagrolaimus</taxon>
    </lineage>
</organism>
<evidence type="ECO:0000313" key="2">
    <source>
        <dbReference type="WBParaSite" id="PS1159_v2.g12550.t1"/>
    </source>
</evidence>